<protein>
    <recommendedName>
        <fullName evidence="3">Ankyrin</fullName>
    </recommendedName>
</protein>
<accession>A0A8K0WJM8</accession>
<evidence type="ECO:0000313" key="2">
    <source>
        <dbReference type="Proteomes" id="UP000813444"/>
    </source>
</evidence>
<evidence type="ECO:0008006" key="3">
    <source>
        <dbReference type="Google" id="ProtNLM"/>
    </source>
</evidence>
<dbReference type="SMART" id="SM00248">
    <property type="entry name" value="ANK"/>
    <property type="match status" value="1"/>
</dbReference>
<organism evidence="1 2">
    <name type="scientific">Stachybotrys elegans</name>
    <dbReference type="NCBI Taxonomy" id="80388"/>
    <lineage>
        <taxon>Eukaryota</taxon>
        <taxon>Fungi</taxon>
        <taxon>Dikarya</taxon>
        <taxon>Ascomycota</taxon>
        <taxon>Pezizomycotina</taxon>
        <taxon>Sordariomycetes</taxon>
        <taxon>Hypocreomycetidae</taxon>
        <taxon>Hypocreales</taxon>
        <taxon>Stachybotryaceae</taxon>
        <taxon>Stachybotrys</taxon>
    </lineage>
</organism>
<evidence type="ECO:0000313" key="1">
    <source>
        <dbReference type="EMBL" id="KAH7304481.1"/>
    </source>
</evidence>
<proteinExistence type="predicted"/>
<comment type="caution">
    <text evidence="1">The sequence shown here is derived from an EMBL/GenBank/DDBJ whole genome shotgun (WGS) entry which is preliminary data.</text>
</comment>
<dbReference type="Proteomes" id="UP000813444">
    <property type="component" value="Unassembled WGS sequence"/>
</dbReference>
<dbReference type="Gene3D" id="1.25.40.20">
    <property type="entry name" value="Ankyrin repeat-containing domain"/>
    <property type="match status" value="1"/>
</dbReference>
<dbReference type="InterPro" id="IPR036770">
    <property type="entry name" value="Ankyrin_rpt-contain_sf"/>
</dbReference>
<dbReference type="EMBL" id="JAGPNK010000023">
    <property type="protein sequence ID" value="KAH7304481.1"/>
    <property type="molecule type" value="Genomic_DNA"/>
</dbReference>
<dbReference type="Pfam" id="PF12796">
    <property type="entry name" value="Ank_2"/>
    <property type="match status" value="1"/>
</dbReference>
<dbReference type="OrthoDB" id="426293at2759"/>
<sequence length="55" mass="6056">MVKLLSATGKVDVNAKDKNGWTPLWWATRGGDEAMVKLLFATGKVDVDAKDTRYS</sequence>
<reference evidence="1" key="1">
    <citation type="journal article" date="2021" name="Nat. Commun.">
        <title>Genetic determinants of endophytism in the Arabidopsis root mycobiome.</title>
        <authorList>
            <person name="Mesny F."/>
            <person name="Miyauchi S."/>
            <person name="Thiergart T."/>
            <person name="Pickel B."/>
            <person name="Atanasova L."/>
            <person name="Karlsson M."/>
            <person name="Huettel B."/>
            <person name="Barry K.W."/>
            <person name="Haridas S."/>
            <person name="Chen C."/>
            <person name="Bauer D."/>
            <person name="Andreopoulos W."/>
            <person name="Pangilinan J."/>
            <person name="LaButti K."/>
            <person name="Riley R."/>
            <person name="Lipzen A."/>
            <person name="Clum A."/>
            <person name="Drula E."/>
            <person name="Henrissat B."/>
            <person name="Kohler A."/>
            <person name="Grigoriev I.V."/>
            <person name="Martin F.M."/>
            <person name="Hacquard S."/>
        </authorList>
    </citation>
    <scope>NUCLEOTIDE SEQUENCE</scope>
    <source>
        <strain evidence="1">MPI-CAGE-CH-0235</strain>
    </source>
</reference>
<dbReference type="SUPFAM" id="SSF48403">
    <property type="entry name" value="Ankyrin repeat"/>
    <property type="match status" value="1"/>
</dbReference>
<keyword evidence="2" id="KW-1185">Reference proteome</keyword>
<name>A0A8K0WJM8_9HYPO</name>
<dbReference type="AlphaFoldDB" id="A0A8K0WJM8"/>
<dbReference type="InterPro" id="IPR002110">
    <property type="entry name" value="Ankyrin_rpt"/>
</dbReference>
<gene>
    <name evidence="1" type="ORF">B0I35DRAFT_445334</name>
</gene>